<keyword evidence="8" id="KW-0442">Lipid degradation</keyword>
<dbReference type="InterPro" id="IPR004961">
    <property type="entry name" value="Lipase_chaperone"/>
</dbReference>
<evidence type="ECO:0000313" key="18">
    <source>
        <dbReference type="Proteomes" id="UP000061468"/>
    </source>
</evidence>
<gene>
    <name evidence="17" type="ORF">AV942_18440</name>
</gene>
<accession>A0AAC8XNP4</accession>
<dbReference type="RefSeq" id="WP_015068339.1">
    <property type="nucleotide sequence ID" value="NZ_CP013928.1"/>
</dbReference>
<organism evidence="17 18">
    <name type="scientific">Alteromonas mediterranea</name>
    <dbReference type="NCBI Taxonomy" id="314275"/>
    <lineage>
        <taxon>Bacteria</taxon>
        <taxon>Pseudomonadati</taxon>
        <taxon>Pseudomonadota</taxon>
        <taxon>Gammaproteobacteria</taxon>
        <taxon>Alteromonadales</taxon>
        <taxon>Alteromonadaceae</taxon>
        <taxon>Alteromonas/Salinimonas group</taxon>
        <taxon>Alteromonas</taxon>
    </lineage>
</organism>
<evidence type="ECO:0000313" key="17">
    <source>
        <dbReference type="EMBL" id="AMJ80129.1"/>
    </source>
</evidence>
<evidence type="ECO:0000256" key="16">
    <source>
        <dbReference type="SAM" id="MobiDB-lite"/>
    </source>
</evidence>
<evidence type="ECO:0000256" key="15">
    <source>
        <dbReference type="ARBA" id="ARBA00033028"/>
    </source>
</evidence>
<evidence type="ECO:0000256" key="11">
    <source>
        <dbReference type="ARBA" id="ARBA00023136"/>
    </source>
</evidence>
<keyword evidence="11" id="KW-0472">Membrane</keyword>
<dbReference type="EMBL" id="CP013928">
    <property type="protein sequence ID" value="AMJ80129.1"/>
    <property type="molecule type" value="Genomic_DNA"/>
</dbReference>
<dbReference type="GO" id="GO:0051082">
    <property type="term" value="F:unfolded protein binding"/>
    <property type="evidence" value="ECO:0007669"/>
    <property type="project" value="InterPro"/>
</dbReference>
<protein>
    <recommendedName>
        <fullName evidence="4">Lipase chaperone</fullName>
    </recommendedName>
    <alternativeName>
        <fullName evidence="15">Lipase foldase</fullName>
    </alternativeName>
    <alternativeName>
        <fullName evidence="13">Lipase helper protein</fullName>
    </alternativeName>
    <alternativeName>
        <fullName evidence="14">Lipase modulator</fullName>
    </alternativeName>
</protein>
<dbReference type="SUPFAM" id="SSF158855">
    <property type="entry name" value="Lipase chaperone-like"/>
    <property type="match status" value="1"/>
</dbReference>
<dbReference type="Pfam" id="PF03280">
    <property type="entry name" value="Lipase_chap"/>
    <property type="match status" value="1"/>
</dbReference>
<evidence type="ECO:0000256" key="14">
    <source>
        <dbReference type="ARBA" id="ARBA00031542"/>
    </source>
</evidence>
<evidence type="ECO:0000256" key="8">
    <source>
        <dbReference type="ARBA" id="ARBA00022963"/>
    </source>
</evidence>
<evidence type="ECO:0000256" key="6">
    <source>
        <dbReference type="ARBA" id="ARBA00022519"/>
    </source>
</evidence>
<evidence type="ECO:0000256" key="7">
    <source>
        <dbReference type="ARBA" id="ARBA00022692"/>
    </source>
</evidence>
<evidence type="ECO:0000256" key="10">
    <source>
        <dbReference type="ARBA" id="ARBA00023098"/>
    </source>
</evidence>
<evidence type="ECO:0000256" key="3">
    <source>
        <dbReference type="ARBA" id="ARBA00010358"/>
    </source>
</evidence>
<keyword evidence="5" id="KW-1003">Cell membrane</keyword>
<comment type="similarity">
    <text evidence="3">Belongs to the lipase chaperone family.</text>
</comment>
<dbReference type="AlphaFoldDB" id="A0AAC8XNP4"/>
<keyword evidence="10" id="KW-0443">Lipid metabolism</keyword>
<comment type="subcellular location">
    <subcellularLocation>
        <location evidence="2">Cell inner membrane</location>
        <topology evidence="2">Single-pass membrane protein</topology>
        <orientation evidence="2">Periplasmic side</orientation>
    </subcellularLocation>
</comment>
<keyword evidence="9" id="KW-1133">Transmembrane helix</keyword>
<feature type="region of interest" description="Disordered" evidence="16">
    <location>
        <begin position="50"/>
        <end position="73"/>
    </location>
</feature>
<dbReference type="GO" id="GO:0016042">
    <property type="term" value="P:lipid catabolic process"/>
    <property type="evidence" value="ECO:0007669"/>
    <property type="project" value="UniProtKB-KW"/>
</dbReference>
<dbReference type="GO" id="GO:0006457">
    <property type="term" value="P:protein folding"/>
    <property type="evidence" value="ECO:0007669"/>
    <property type="project" value="InterPro"/>
</dbReference>
<proteinExistence type="inferred from homology"/>
<evidence type="ECO:0000256" key="2">
    <source>
        <dbReference type="ARBA" id="ARBA00004383"/>
    </source>
</evidence>
<dbReference type="GO" id="GO:0005886">
    <property type="term" value="C:plasma membrane"/>
    <property type="evidence" value="ECO:0007669"/>
    <property type="project" value="UniProtKB-SubCell"/>
</dbReference>
<comment type="function">
    <text evidence="1">May be involved in the folding of the extracellular lipase during its passage through the periplasm.</text>
</comment>
<name>A0AAC8XNP4_9ALTE</name>
<dbReference type="Proteomes" id="UP000061468">
    <property type="component" value="Chromosome"/>
</dbReference>
<keyword evidence="6" id="KW-0997">Cell inner membrane</keyword>
<evidence type="ECO:0000256" key="12">
    <source>
        <dbReference type="ARBA" id="ARBA00023186"/>
    </source>
</evidence>
<evidence type="ECO:0000256" key="1">
    <source>
        <dbReference type="ARBA" id="ARBA00003280"/>
    </source>
</evidence>
<evidence type="ECO:0000256" key="9">
    <source>
        <dbReference type="ARBA" id="ARBA00022989"/>
    </source>
</evidence>
<evidence type="ECO:0000256" key="5">
    <source>
        <dbReference type="ARBA" id="ARBA00022475"/>
    </source>
</evidence>
<sequence>MKLLRKRYIVAIGGLSALLVTLSYTFYFNGSPEVRGNQIHRAVKESSLAKSTFDSEQPAIQTEAKQQTSTRRTPVSQDDVGLIAFELSYTTKDLFDRFIFQRTSDVPDVIKRAYVSHAKVSFTVSSRQVATDLFSRYVDYKVALSSTELDIDLATHSLRDISYKLDEREDLRRAYFSENEYHYLFSRDAKVDEAALARLALAQESHLSKEVRKGLIVESIKAGNSEERTVFQPTLNMHRINEIKRAHGSLNDRYNAVAAEFGPEVAERLTQTWKQQAEWKSRVAEFERYRDTLKQQSLTAQAFEEALADYQSQKFSVNEIKRLKVLTSL</sequence>
<reference evidence="17 18" key="1">
    <citation type="submission" date="2015-12" db="EMBL/GenBank/DDBJ databases">
        <title>Intraspecies pangenome expansion in the marine bacterium Alteromonas.</title>
        <authorList>
            <person name="Lopez-Perez M."/>
            <person name="Rodriguez-Valera F."/>
        </authorList>
    </citation>
    <scope>NUCLEOTIDE SEQUENCE [LARGE SCALE GENOMIC DNA]</scope>
    <source>
        <strain evidence="17 18">UM8</strain>
    </source>
</reference>
<evidence type="ECO:0000256" key="13">
    <source>
        <dbReference type="ARBA" id="ARBA00030948"/>
    </source>
</evidence>
<keyword evidence="7" id="KW-0812">Transmembrane</keyword>
<keyword evidence="12" id="KW-0143">Chaperone</keyword>
<evidence type="ECO:0000256" key="4">
    <source>
        <dbReference type="ARBA" id="ARBA00019692"/>
    </source>
</evidence>